<accession>A0A6A3M323</accession>
<gene>
    <name evidence="2" type="ORF">PF011_g3590</name>
</gene>
<sequence>MPSPHAWSLLCSDISSEDAALVLQGMKKWKTVKSQLMPCTTCSSGDPHSMRYKLLRCACKHCTDAVPYLQCAWRLKMLVCLESDTVDMHEVGNHHSRARTPSKCCITLRQRDFIKELARENLMPMRIRHALGRKFGLRPDALPSLRAVQNIVHHFRRTRLGGNDKRKAILEAVRTSAFSGREGDHDAFTFTNSYDGSGSPEVGNGSHANPFLVGMTTKALLRNAAREPGTFVMHLDATFKLNSVGYPVLVCGITDASRSFHLLALFITSQLQHEHFAAALVALRRMYARVNGAEMQVEFVLGDADKAQHKAFRDVFADCTFKYLMCFYHVVAKLRERTRGLSSELSELVYKGMYDSHFAQSEADFAQWLTGNFANWQSFLTPPGYATTTNPVEQFNRALKRDYTHHRQLKMGLLLAQLLACCGHRSMALPRFSLAPTCPTTLQTRTRGLRRRGLLSENVLTKSRIEFLLGDADPELVHVHALPPMRMFVPELNRAREDMAISAQFGVHYARMEV</sequence>
<dbReference type="PANTHER" id="PTHR33977">
    <property type="entry name" value="ZINC ION BINDING PROTEIN"/>
    <property type="match status" value="1"/>
</dbReference>
<dbReference type="PANTHER" id="PTHR33977:SF1">
    <property type="entry name" value="ZINC ION BINDING PROTEIN"/>
    <property type="match status" value="1"/>
</dbReference>
<evidence type="ECO:0000259" key="1">
    <source>
        <dbReference type="Pfam" id="PF10551"/>
    </source>
</evidence>
<dbReference type="Pfam" id="PF10551">
    <property type="entry name" value="MULE"/>
    <property type="match status" value="1"/>
</dbReference>
<dbReference type="InterPro" id="IPR018289">
    <property type="entry name" value="MULE_transposase_dom"/>
</dbReference>
<name>A0A6A3M323_9STRA</name>
<organism evidence="2 3">
    <name type="scientific">Phytophthora fragariae</name>
    <dbReference type="NCBI Taxonomy" id="53985"/>
    <lineage>
        <taxon>Eukaryota</taxon>
        <taxon>Sar</taxon>
        <taxon>Stramenopiles</taxon>
        <taxon>Oomycota</taxon>
        <taxon>Peronosporomycetes</taxon>
        <taxon>Peronosporales</taxon>
        <taxon>Peronosporaceae</taxon>
        <taxon>Phytophthora</taxon>
    </lineage>
</organism>
<evidence type="ECO:0000313" key="3">
    <source>
        <dbReference type="Proteomes" id="UP000460718"/>
    </source>
</evidence>
<feature type="domain" description="MULE transposase" evidence="1">
    <location>
        <begin position="232"/>
        <end position="332"/>
    </location>
</feature>
<reference evidence="2 3" key="1">
    <citation type="submission" date="2018-09" db="EMBL/GenBank/DDBJ databases">
        <title>Genomic investigation of the strawberry pathogen Phytophthora fragariae indicates pathogenicity is determined by transcriptional variation in three key races.</title>
        <authorList>
            <person name="Adams T.M."/>
            <person name="Armitage A.D."/>
            <person name="Sobczyk M.K."/>
            <person name="Bates H.J."/>
            <person name="Dunwell J.M."/>
            <person name="Nellist C.F."/>
            <person name="Harrison R.J."/>
        </authorList>
    </citation>
    <scope>NUCLEOTIDE SEQUENCE [LARGE SCALE GENOMIC DNA]</scope>
    <source>
        <strain evidence="2 3">SCRP245</strain>
    </source>
</reference>
<dbReference type="AlphaFoldDB" id="A0A6A3M323"/>
<comment type="caution">
    <text evidence="2">The sequence shown here is derived from an EMBL/GenBank/DDBJ whole genome shotgun (WGS) entry which is preliminary data.</text>
</comment>
<dbReference type="EMBL" id="QXFW01000121">
    <property type="protein sequence ID" value="KAE9024245.1"/>
    <property type="molecule type" value="Genomic_DNA"/>
</dbReference>
<dbReference type="Proteomes" id="UP000460718">
    <property type="component" value="Unassembled WGS sequence"/>
</dbReference>
<protein>
    <recommendedName>
        <fullName evidence="1">MULE transposase domain-containing protein</fullName>
    </recommendedName>
</protein>
<proteinExistence type="predicted"/>
<evidence type="ECO:0000313" key="2">
    <source>
        <dbReference type="EMBL" id="KAE9024245.1"/>
    </source>
</evidence>